<evidence type="ECO:0000256" key="8">
    <source>
        <dbReference type="ARBA" id="ARBA00023277"/>
    </source>
</evidence>
<dbReference type="PROSITE" id="PS51164">
    <property type="entry name" value="CBM1_2"/>
    <property type="match status" value="1"/>
</dbReference>
<accession>M2N728</accession>
<evidence type="ECO:0000256" key="5">
    <source>
        <dbReference type="ARBA" id="ARBA00023001"/>
    </source>
</evidence>
<dbReference type="EMBL" id="KB445551">
    <property type="protein sequence ID" value="EMC99908.1"/>
    <property type="molecule type" value="Genomic_DNA"/>
</dbReference>
<reference evidence="15 16" key="1">
    <citation type="journal article" date="2012" name="PLoS Pathog.">
        <title>Diverse lifestyles and strategies of plant pathogenesis encoded in the genomes of eighteen Dothideomycetes fungi.</title>
        <authorList>
            <person name="Ohm R.A."/>
            <person name="Feau N."/>
            <person name="Henrissat B."/>
            <person name="Schoch C.L."/>
            <person name="Horwitz B.A."/>
            <person name="Barry K.W."/>
            <person name="Condon B.J."/>
            <person name="Copeland A.C."/>
            <person name="Dhillon B."/>
            <person name="Glaser F."/>
            <person name="Hesse C.N."/>
            <person name="Kosti I."/>
            <person name="LaButti K."/>
            <person name="Lindquist E.A."/>
            <person name="Lucas S."/>
            <person name="Salamov A.A."/>
            <person name="Bradshaw R.E."/>
            <person name="Ciuffetti L."/>
            <person name="Hamelin R.C."/>
            <person name="Kema G.H.J."/>
            <person name="Lawrence C."/>
            <person name="Scott J.A."/>
            <person name="Spatafora J.W."/>
            <person name="Turgeon B.G."/>
            <person name="de Wit P.J.G.M."/>
            <person name="Zhong S."/>
            <person name="Goodwin S.B."/>
            <person name="Grigoriev I.V."/>
        </authorList>
    </citation>
    <scope>NUCLEOTIDE SEQUENCE [LARGE SCALE GENOMIC DNA]</scope>
    <source>
        <strain evidence="15 16">UAMH 10762</strain>
    </source>
</reference>
<dbReference type="CDD" id="cd07999">
    <property type="entry name" value="GH7_CBH_EG"/>
    <property type="match status" value="1"/>
</dbReference>
<evidence type="ECO:0000256" key="6">
    <source>
        <dbReference type="ARBA" id="ARBA00023157"/>
    </source>
</evidence>
<dbReference type="Proteomes" id="UP000011761">
    <property type="component" value="Unassembled WGS sequence"/>
</dbReference>
<dbReference type="KEGG" id="bcom:BAUCODRAFT_30324"/>
<dbReference type="PANTHER" id="PTHR33753:SF2">
    <property type="entry name" value="GLYCOSIDE HYDROLASE FAMILY 7 PROTEIN"/>
    <property type="match status" value="1"/>
</dbReference>
<evidence type="ECO:0000313" key="15">
    <source>
        <dbReference type="EMBL" id="EMC99908.1"/>
    </source>
</evidence>
<evidence type="ECO:0000256" key="7">
    <source>
        <dbReference type="ARBA" id="ARBA00023180"/>
    </source>
</evidence>
<evidence type="ECO:0000259" key="14">
    <source>
        <dbReference type="PROSITE" id="PS51164"/>
    </source>
</evidence>
<evidence type="ECO:0000313" key="16">
    <source>
        <dbReference type="Proteomes" id="UP000011761"/>
    </source>
</evidence>
<evidence type="ECO:0000256" key="9">
    <source>
        <dbReference type="ARBA" id="ARBA00023295"/>
    </source>
</evidence>
<dbReference type="OrthoDB" id="412382at2759"/>
<evidence type="ECO:0000256" key="10">
    <source>
        <dbReference type="ARBA" id="ARBA00023326"/>
    </source>
</evidence>
<dbReference type="PANTHER" id="PTHR33753">
    <property type="entry name" value="1,4-BETA-D-GLUCAN CELLOBIOHYDROLASE B"/>
    <property type="match status" value="1"/>
</dbReference>
<feature type="region of interest" description="Disordered" evidence="12">
    <location>
        <begin position="458"/>
        <end position="540"/>
    </location>
</feature>
<dbReference type="Pfam" id="PF00840">
    <property type="entry name" value="Glyco_hydro_7"/>
    <property type="match status" value="1"/>
</dbReference>
<feature type="compositionally biased region" description="Low complexity" evidence="12">
    <location>
        <begin position="463"/>
        <end position="537"/>
    </location>
</feature>
<feature type="chain" id="PRO_5004021881" description="Glucanase" evidence="13">
    <location>
        <begin position="21"/>
        <end position="634"/>
    </location>
</feature>
<proteinExistence type="inferred from homology"/>
<evidence type="ECO:0000256" key="1">
    <source>
        <dbReference type="ARBA" id="ARBA00001641"/>
    </source>
</evidence>
<keyword evidence="4 11" id="KW-0378">Hydrolase</keyword>
<dbReference type="OMA" id="CGFNGAL"/>
<dbReference type="PRINTS" id="PR00734">
    <property type="entry name" value="GLHYDRLASE7"/>
</dbReference>
<evidence type="ECO:0000256" key="2">
    <source>
        <dbReference type="ARBA" id="ARBA00006044"/>
    </source>
</evidence>
<dbReference type="Pfam" id="PF00734">
    <property type="entry name" value="CBM_1"/>
    <property type="match status" value="1"/>
</dbReference>
<keyword evidence="3 13" id="KW-0732">Signal</keyword>
<dbReference type="SUPFAM" id="SSF49899">
    <property type="entry name" value="Concanavalin A-like lectins/glucanases"/>
    <property type="match status" value="1"/>
</dbReference>
<feature type="signal peptide" evidence="13">
    <location>
        <begin position="1"/>
        <end position="20"/>
    </location>
</feature>
<dbReference type="GO" id="GO:0030248">
    <property type="term" value="F:cellulose binding"/>
    <property type="evidence" value="ECO:0007669"/>
    <property type="project" value="InterPro"/>
</dbReference>
<dbReference type="GO" id="GO:0016162">
    <property type="term" value="F:cellulose 1,4-beta-cellobiosidase activity"/>
    <property type="evidence" value="ECO:0007669"/>
    <property type="project" value="UniProtKB-EC"/>
</dbReference>
<evidence type="ECO:0000256" key="11">
    <source>
        <dbReference type="RuleBase" id="RU361164"/>
    </source>
</evidence>
<name>M2N728_BAUPA</name>
<evidence type="ECO:0000256" key="4">
    <source>
        <dbReference type="ARBA" id="ARBA00022801"/>
    </source>
</evidence>
<evidence type="ECO:0000256" key="13">
    <source>
        <dbReference type="SAM" id="SignalP"/>
    </source>
</evidence>
<dbReference type="SMR" id="M2N728"/>
<keyword evidence="6" id="KW-1015">Disulfide bond</keyword>
<keyword evidence="9 11" id="KW-0326">Glycosidase</keyword>
<dbReference type="InterPro" id="IPR037019">
    <property type="entry name" value="Glyco_hydro_7_sf"/>
</dbReference>
<dbReference type="FunFam" id="2.70.100.10:FF:000001">
    <property type="entry name" value="Glucanase"/>
    <property type="match status" value="1"/>
</dbReference>
<dbReference type="STRING" id="717646.M2N728"/>
<dbReference type="InterPro" id="IPR001722">
    <property type="entry name" value="Glyco_hydro_7"/>
</dbReference>
<dbReference type="InterPro" id="IPR000254">
    <property type="entry name" value="CBD"/>
</dbReference>
<keyword evidence="7" id="KW-0325">Glycoprotein</keyword>
<keyword evidence="10 11" id="KW-0624">Polysaccharide degradation</keyword>
<dbReference type="HOGENOM" id="CLU_020817_3_0_1"/>
<organism evidence="15 16">
    <name type="scientific">Baudoinia panamericana (strain UAMH 10762)</name>
    <name type="common">Angels' share fungus</name>
    <name type="synonym">Baudoinia compniacensis (strain UAMH 10762)</name>
    <dbReference type="NCBI Taxonomy" id="717646"/>
    <lineage>
        <taxon>Eukaryota</taxon>
        <taxon>Fungi</taxon>
        <taxon>Dikarya</taxon>
        <taxon>Ascomycota</taxon>
        <taxon>Pezizomycotina</taxon>
        <taxon>Dothideomycetes</taxon>
        <taxon>Dothideomycetidae</taxon>
        <taxon>Mycosphaerellales</taxon>
        <taxon>Teratosphaeriaceae</taxon>
        <taxon>Baudoinia</taxon>
    </lineage>
</organism>
<dbReference type="GO" id="GO:0030245">
    <property type="term" value="P:cellulose catabolic process"/>
    <property type="evidence" value="ECO:0007669"/>
    <property type="project" value="UniProtKB-KW"/>
</dbReference>
<comment type="catalytic activity">
    <reaction evidence="1">
        <text>Hydrolysis of (1-&gt;4)-beta-D-glucosidic linkages in cellulose and cellotetraose, releasing cellobiose from the non-reducing ends of the chains.</text>
        <dbReference type="EC" id="3.2.1.91"/>
    </reaction>
</comment>
<dbReference type="EC" id="3.2.1.-" evidence="11"/>
<keyword evidence="8" id="KW-0119">Carbohydrate metabolism</keyword>
<feature type="domain" description="CBM1" evidence="14">
    <location>
        <begin position="537"/>
        <end position="591"/>
    </location>
</feature>
<comment type="similarity">
    <text evidence="2 11">Belongs to the glycosyl hydrolase 7 (cellulase C) family.</text>
</comment>
<dbReference type="eggNOG" id="ENOG502QPHV">
    <property type="taxonomic scope" value="Eukaryota"/>
</dbReference>
<dbReference type="InterPro" id="IPR035971">
    <property type="entry name" value="CBD_sf"/>
</dbReference>
<dbReference type="SUPFAM" id="SSF57180">
    <property type="entry name" value="Cellulose-binding domain"/>
    <property type="match status" value="1"/>
</dbReference>
<dbReference type="GeneID" id="19111198"/>
<sequence>MSSLALSILALGALVRGQQAGTLTAEVHPPLTVSNCTANGCTTESHTIVLDANWRWLHSTTGSTNCYNGNTWDATLCPDPVTCAANCALDGGNYASTYGITTSGNSLSLGFKTGSNVGSRVYLMDTSDSQYQVFHLKNREFTFDVDVSGIGCGINGALYFVEMYPDGGLSEYSGNKAGAKYGTGYCDSQCPQDIKFINGKANINGWTPASNNANTGSGGSGSCCNEMDIWEANSVSAALTPHVCSVNGQTICSTNTTCGAGSDRYTGYCDKDGCDFNSYRMGNHTFYGPGDTVDTKSKFTVVTQFITSDGTDAGKLSEIRRFYVQNGKVISNSASDVAGVSGNSITDSFCAAQKTAFNDTNEFAAKGGLAAMGAAFDRGMELVISIWDDYAVDMLWLDSDYPTTADPGAPGVARGTCATTSGVPSDVESQQANAKVIFSNIKVGTLCSTFSGGNCGASGTGGSSSSSSSIASSSRSTSSTAASTSSRTSSTSVPPSSTRTSSTSTRGSSTASLARVSTSSTRTSSISSSSSSPTGTSVAQHYGQCGRQHHWPTKFRSIWLTLVGGIGWNGPTSCASPYTCTVSNAYYSQLVAWNLGYCGRCRWNVFHDAGRQVCSGQCSTLSRDCLAAQGTWLR</sequence>
<keyword evidence="5 11" id="KW-0136">Cellulose degradation</keyword>
<dbReference type="SMART" id="SM00236">
    <property type="entry name" value="fCBD"/>
    <property type="match status" value="1"/>
</dbReference>
<evidence type="ECO:0000256" key="12">
    <source>
        <dbReference type="SAM" id="MobiDB-lite"/>
    </source>
</evidence>
<protein>
    <recommendedName>
        <fullName evidence="11">Glucanase</fullName>
        <ecNumber evidence="11">3.2.1.-</ecNumber>
    </recommendedName>
</protein>
<dbReference type="InterPro" id="IPR013320">
    <property type="entry name" value="ConA-like_dom_sf"/>
</dbReference>
<dbReference type="GO" id="GO:0005576">
    <property type="term" value="C:extracellular region"/>
    <property type="evidence" value="ECO:0007669"/>
    <property type="project" value="InterPro"/>
</dbReference>
<dbReference type="Gene3D" id="2.70.100.10">
    <property type="entry name" value="Glycoside hydrolase, family 7, domain"/>
    <property type="match status" value="1"/>
</dbReference>
<dbReference type="AlphaFoldDB" id="M2N728"/>
<evidence type="ECO:0000256" key="3">
    <source>
        <dbReference type="ARBA" id="ARBA00022729"/>
    </source>
</evidence>
<dbReference type="RefSeq" id="XP_007673008.1">
    <property type="nucleotide sequence ID" value="XM_007674818.1"/>
</dbReference>
<keyword evidence="16" id="KW-1185">Reference proteome</keyword>
<gene>
    <name evidence="15" type="ORF">BAUCODRAFT_30324</name>
</gene>